<evidence type="ECO:0000256" key="4">
    <source>
        <dbReference type="ARBA" id="ARBA00022833"/>
    </source>
</evidence>
<dbReference type="AlphaFoldDB" id="A0A8S1D978"/>
<dbReference type="InterPro" id="IPR001279">
    <property type="entry name" value="Metallo-B-lactamas"/>
</dbReference>
<dbReference type="GO" id="GO:0016787">
    <property type="term" value="F:hydrolase activity"/>
    <property type="evidence" value="ECO:0007669"/>
    <property type="project" value="UniProtKB-KW"/>
</dbReference>
<keyword evidence="2" id="KW-0479">Metal-binding</keyword>
<feature type="domain" description="Metallo-beta-lactamase" evidence="6">
    <location>
        <begin position="30"/>
        <end position="201"/>
    </location>
</feature>
<evidence type="ECO:0000256" key="1">
    <source>
        <dbReference type="ARBA" id="ARBA00006759"/>
    </source>
</evidence>
<dbReference type="SMART" id="SM00849">
    <property type="entry name" value="Lactamase_B"/>
    <property type="match status" value="1"/>
</dbReference>
<evidence type="ECO:0000259" key="6">
    <source>
        <dbReference type="SMART" id="SM00849"/>
    </source>
</evidence>
<keyword evidence="4" id="KW-0862">Zinc</keyword>
<dbReference type="CDD" id="cd07722">
    <property type="entry name" value="LACTB2-like_MBL-fold"/>
    <property type="match status" value="1"/>
</dbReference>
<dbReference type="FunFam" id="3.60.15.10:FF:000017">
    <property type="entry name" value="Lactamase beta 2"/>
    <property type="match status" value="1"/>
</dbReference>
<dbReference type="Gene3D" id="1.10.10.10">
    <property type="entry name" value="Winged helix-like DNA-binding domain superfamily/Winged helix DNA-binding domain"/>
    <property type="match status" value="1"/>
</dbReference>
<dbReference type="EMBL" id="CADEPI010000127">
    <property type="protein sequence ID" value="CAB3376381.1"/>
    <property type="molecule type" value="Genomic_DNA"/>
</dbReference>
<dbReference type="Pfam" id="PF17778">
    <property type="entry name" value="WHD_BLACT"/>
    <property type="match status" value="1"/>
</dbReference>
<proteinExistence type="inferred from homology"/>
<dbReference type="InterPro" id="IPR036388">
    <property type="entry name" value="WH-like_DNA-bd_sf"/>
</dbReference>
<dbReference type="SUPFAM" id="SSF56281">
    <property type="entry name" value="Metallo-hydrolase/oxidoreductase"/>
    <property type="match status" value="1"/>
</dbReference>
<comment type="caution">
    <text evidence="7">The sequence shown here is derived from an EMBL/GenBank/DDBJ whole genome shotgun (WGS) entry which is preliminary data.</text>
</comment>
<evidence type="ECO:0000313" key="8">
    <source>
        <dbReference type="Proteomes" id="UP000494165"/>
    </source>
</evidence>
<dbReference type="Pfam" id="PF00753">
    <property type="entry name" value="Lactamase_B"/>
    <property type="match status" value="1"/>
</dbReference>
<dbReference type="PANTHER" id="PTHR23131">
    <property type="entry name" value="ENDORIBONUCLEASE LACTB2"/>
    <property type="match status" value="1"/>
</dbReference>
<reference evidence="7 8" key="1">
    <citation type="submission" date="2020-04" db="EMBL/GenBank/DDBJ databases">
        <authorList>
            <person name="Alioto T."/>
            <person name="Alioto T."/>
            <person name="Gomez Garrido J."/>
        </authorList>
    </citation>
    <scope>NUCLEOTIDE SEQUENCE [LARGE SCALE GENOMIC DNA]</scope>
</reference>
<dbReference type="GO" id="GO:0046872">
    <property type="term" value="F:metal ion binding"/>
    <property type="evidence" value="ECO:0007669"/>
    <property type="project" value="UniProtKB-KW"/>
</dbReference>
<dbReference type="OrthoDB" id="17458at2759"/>
<name>A0A8S1D978_9INSE</name>
<evidence type="ECO:0000256" key="5">
    <source>
        <dbReference type="ARBA" id="ARBA00069358"/>
    </source>
</evidence>
<dbReference type="InterPro" id="IPR041516">
    <property type="entry name" value="LACTB2_WH"/>
</dbReference>
<protein>
    <recommendedName>
        <fullName evidence="5">Beta-lactamase-like protein 2 homolog</fullName>
    </recommendedName>
</protein>
<evidence type="ECO:0000256" key="2">
    <source>
        <dbReference type="ARBA" id="ARBA00022723"/>
    </source>
</evidence>
<dbReference type="Gene3D" id="3.60.15.10">
    <property type="entry name" value="Ribonuclease Z/Hydroxyacylglutathione hydrolase-like"/>
    <property type="match status" value="1"/>
</dbReference>
<dbReference type="Proteomes" id="UP000494165">
    <property type="component" value="Unassembled WGS sequence"/>
</dbReference>
<dbReference type="InterPro" id="IPR047921">
    <property type="entry name" value="LACTB2-like_MBL-fold"/>
</dbReference>
<evidence type="ECO:0000256" key="3">
    <source>
        <dbReference type="ARBA" id="ARBA00022801"/>
    </source>
</evidence>
<accession>A0A8S1D978</accession>
<evidence type="ECO:0000313" key="7">
    <source>
        <dbReference type="EMBL" id="CAB3376381.1"/>
    </source>
</evidence>
<dbReference type="InterPro" id="IPR050662">
    <property type="entry name" value="Sec-metab_biosynth-thioest"/>
</dbReference>
<keyword evidence="8" id="KW-1185">Reference proteome</keyword>
<dbReference type="PANTHER" id="PTHR23131:SF0">
    <property type="entry name" value="ENDORIBONUCLEASE LACTB2"/>
    <property type="match status" value="1"/>
</dbReference>
<gene>
    <name evidence="7" type="ORF">CLODIP_2_CD03730</name>
</gene>
<dbReference type="InterPro" id="IPR036866">
    <property type="entry name" value="RibonucZ/Hydroxyglut_hydro"/>
</dbReference>
<comment type="similarity">
    <text evidence="1">Belongs to the metallo-beta-lactamase superfamily. Glyoxalase II family.</text>
</comment>
<sequence length="289" mass="32384">MTAVLPAITNLSARVIRILGCNPGPMTLQGTNSYLIGTGKCRILLDTSDEGKTDYMDALSNLLKKLDVRLEAILLTHWHHDHVGCIGAIDKDKSLHSHNGCTFHKMPRKDADETKEKHYPVQIKPVIDGQKFYTEGATIRAVFTPGHTTDHTAFVLEEENALFSGDCVLGEGTTVLETLSDYMRSLYLMKGLKADILYPGHGPHNLDAGSVIGQYIAHREKREKQVLECLQQNGEMTIEEIVRSVYKGLPEHLILAASQNVHQHLEKLMEEGRVEEVGEKYRVKQNYKL</sequence>
<organism evidence="7 8">
    <name type="scientific">Cloeon dipterum</name>
    <dbReference type="NCBI Taxonomy" id="197152"/>
    <lineage>
        <taxon>Eukaryota</taxon>
        <taxon>Metazoa</taxon>
        <taxon>Ecdysozoa</taxon>
        <taxon>Arthropoda</taxon>
        <taxon>Hexapoda</taxon>
        <taxon>Insecta</taxon>
        <taxon>Pterygota</taxon>
        <taxon>Palaeoptera</taxon>
        <taxon>Ephemeroptera</taxon>
        <taxon>Pisciforma</taxon>
        <taxon>Baetidae</taxon>
        <taxon>Cloeon</taxon>
    </lineage>
</organism>
<keyword evidence="3" id="KW-0378">Hydrolase</keyword>
<dbReference type="GO" id="GO:0031123">
    <property type="term" value="P:RNA 3'-end processing"/>
    <property type="evidence" value="ECO:0007669"/>
    <property type="project" value="UniProtKB-ARBA"/>
</dbReference>